<dbReference type="RefSeq" id="WP_342810068.1">
    <property type="nucleotide sequence ID" value="NZ_JAOPJZ010000022.1"/>
</dbReference>
<keyword evidence="2" id="KW-1185">Reference proteome</keyword>
<dbReference type="Pfam" id="PF19102">
    <property type="entry name" value="DUF5789"/>
    <property type="match status" value="1"/>
</dbReference>
<organism evidence="1 2">
    <name type="scientific">Natronosalvus hydrolyticus</name>
    <dbReference type="NCBI Taxonomy" id="2979988"/>
    <lineage>
        <taxon>Archaea</taxon>
        <taxon>Methanobacteriati</taxon>
        <taxon>Methanobacteriota</taxon>
        <taxon>Stenosarchaea group</taxon>
        <taxon>Halobacteria</taxon>
        <taxon>Halobacteriales</taxon>
        <taxon>Natrialbaceae</taxon>
        <taxon>Natronosalvus</taxon>
    </lineage>
</organism>
<gene>
    <name evidence="1" type="ORF">OB919_17500</name>
</gene>
<name>A0AAP2ZAS6_9EURY</name>
<protein>
    <recommendedName>
        <fullName evidence="3">DUF2795 domain-containing protein</fullName>
    </recommendedName>
</protein>
<dbReference type="Proteomes" id="UP001321047">
    <property type="component" value="Unassembled WGS sequence"/>
</dbReference>
<accession>A0AAP2ZAS6</accession>
<sequence>MGVRPPTNGGDDEPESIEFGIAAVDARLKQTDLEFPATEAEVREALGTASIPYDVKGNAVALEKALEMVDVKTFESRQELLNALHPVFEHYREERSGGILGRVRSLFS</sequence>
<evidence type="ECO:0000313" key="2">
    <source>
        <dbReference type="Proteomes" id="UP001321047"/>
    </source>
</evidence>
<proteinExistence type="predicted"/>
<dbReference type="AlphaFoldDB" id="A0AAP2ZAS6"/>
<reference evidence="1 2" key="1">
    <citation type="submission" date="2022-09" db="EMBL/GenBank/DDBJ databases">
        <title>Enrichment on poylsaccharides allowed isolation of novel metabolic and taxonomic groups of Haloarchaea.</title>
        <authorList>
            <person name="Sorokin D.Y."/>
            <person name="Elcheninov A.G."/>
            <person name="Khizhniak T.V."/>
            <person name="Kolganova T.V."/>
            <person name="Kublanov I.V."/>
        </authorList>
    </citation>
    <scope>NUCLEOTIDE SEQUENCE [LARGE SCALE GENOMIC DNA]</scope>
    <source>
        <strain evidence="1 2">AArc-curdl1</strain>
    </source>
</reference>
<evidence type="ECO:0000313" key="1">
    <source>
        <dbReference type="EMBL" id="MCU4753757.1"/>
    </source>
</evidence>
<dbReference type="EMBL" id="JAOPJZ010000022">
    <property type="protein sequence ID" value="MCU4753757.1"/>
    <property type="molecule type" value="Genomic_DNA"/>
</dbReference>
<evidence type="ECO:0008006" key="3">
    <source>
        <dbReference type="Google" id="ProtNLM"/>
    </source>
</evidence>
<comment type="caution">
    <text evidence="1">The sequence shown here is derived from an EMBL/GenBank/DDBJ whole genome shotgun (WGS) entry which is preliminary data.</text>
</comment>
<dbReference type="InterPro" id="IPR043899">
    <property type="entry name" value="DUF5789"/>
</dbReference>